<reference evidence="1 2" key="1">
    <citation type="journal article" date="2022" name="Nat. Genet.">
        <title>Improved pea reference genome and pan-genome highlight genomic features and evolutionary characteristics.</title>
        <authorList>
            <person name="Yang T."/>
            <person name="Liu R."/>
            <person name="Luo Y."/>
            <person name="Hu S."/>
            <person name="Wang D."/>
            <person name="Wang C."/>
            <person name="Pandey M.K."/>
            <person name="Ge S."/>
            <person name="Xu Q."/>
            <person name="Li N."/>
            <person name="Li G."/>
            <person name="Huang Y."/>
            <person name="Saxena R.K."/>
            <person name="Ji Y."/>
            <person name="Li M."/>
            <person name="Yan X."/>
            <person name="He Y."/>
            <person name="Liu Y."/>
            <person name="Wang X."/>
            <person name="Xiang C."/>
            <person name="Varshney R.K."/>
            <person name="Ding H."/>
            <person name="Gao S."/>
            <person name="Zong X."/>
        </authorList>
    </citation>
    <scope>NUCLEOTIDE SEQUENCE [LARGE SCALE GENOMIC DNA]</scope>
    <source>
        <strain evidence="1 2">cv. Zhongwan 6</strain>
    </source>
</reference>
<proteinExistence type="predicted"/>
<keyword evidence="2" id="KW-1185">Reference proteome</keyword>
<dbReference type="PANTHER" id="PTHR46890:SF1">
    <property type="entry name" value="REVERSE TRANSCRIPTASE DOMAIN-CONTAINING PROTEIN"/>
    <property type="match status" value="1"/>
</dbReference>
<dbReference type="Gramene" id="Psat05G0390200-T1">
    <property type="protein sequence ID" value="KAI5407837.1"/>
    <property type="gene ID" value="KIW84_053902"/>
</dbReference>
<dbReference type="PANTHER" id="PTHR46890">
    <property type="entry name" value="NON-LTR RETROLELEMENT REVERSE TRANSCRIPTASE-LIKE PROTEIN-RELATED"/>
    <property type="match status" value="1"/>
</dbReference>
<organism evidence="1 2">
    <name type="scientific">Pisum sativum</name>
    <name type="common">Garden pea</name>
    <name type="synonym">Lathyrus oleraceus</name>
    <dbReference type="NCBI Taxonomy" id="3888"/>
    <lineage>
        <taxon>Eukaryota</taxon>
        <taxon>Viridiplantae</taxon>
        <taxon>Streptophyta</taxon>
        <taxon>Embryophyta</taxon>
        <taxon>Tracheophyta</taxon>
        <taxon>Spermatophyta</taxon>
        <taxon>Magnoliopsida</taxon>
        <taxon>eudicotyledons</taxon>
        <taxon>Gunneridae</taxon>
        <taxon>Pentapetalae</taxon>
        <taxon>rosids</taxon>
        <taxon>fabids</taxon>
        <taxon>Fabales</taxon>
        <taxon>Fabaceae</taxon>
        <taxon>Papilionoideae</taxon>
        <taxon>50 kb inversion clade</taxon>
        <taxon>NPAAA clade</taxon>
        <taxon>Hologalegina</taxon>
        <taxon>IRL clade</taxon>
        <taxon>Fabeae</taxon>
        <taxon>Lathyrus</taxon>
    </lineage>
</organism>
<sequence>MMKFRCFIEELSYLDVPSIRGPFTSFNRAGTSMSGLGSNEDWGPKSFKFNNCWLKHKDFSNFVDKEWRSFKVEVAVTELNDLNFQVSNPPFDALALKRDLAYSKICNYVNLKESLLRQKSRSLWLKDGDPNSSFFHKVMKERYIRNFISFVNSDDGRKENVDAIKSEMFNFFEFNFLEENMFRPKLNGVDLLKFSVEDRMSLEAVFMEEEIKAVVWSCNGNKSPGPDDFSLSFLHSCWETVKKNVFRFVQDFYSNSTLTKATTTSFLTLTPKIKNPQLLVNYRPIYLSWELHELVSFLKDIAPNPKFIDRFDWVLNDSLGFYASSCYDMLFQDLQPCVIDDDLAATLKFLPVGLMNTHSPSAAKPGKGIVVAVKKLYQDGFKSHEEMFVTLTHLIKK</sequence>
<accession>A0A9D4WU75</accession>
<dbReference type="Proteomes" id="UP001058974">
    <property type="component" value="Chromosome 5"/>
</dbReference>
<gene>
    <name evidence="1" type="ORF">KIW84_053902</name>
</gene>
<comment type="caution">
    <text evidence="1">The sequence shown here is derived from an EMBL/GenBank/DDBJ whole genome shotgun (WGS) entry which is preliminary data.</text>
</comment>
<dbReference type="EMBL" id="JAMSHJ010000005">
    <property type="protein sequence ID" value="KAI5407837.1"/>
    <property type="molecule type" value="Genomic_DNA"/>
</dbReference>
<dbReference type="InterPro" id="IPR052343">
    <property type="entry name" value="Retrotransposon-Effector_Assoc"/>
</dbReference>
<name>A0A9D4WU75_PEA</name>
<dbReference type="AlphaFoldDB" id="A0A9D4WU75"/>
<evidence type="ECO:0000313" key="2">
    <source>
        <dbReference type="Proteomes" id="UP001058974"/>
    </source>
</evidence>
<protein>
    <submittedName>
        <fullName evidence="1">Uncharacterized protein</fullName>
    </submittedName>
</protein>
<evidence type="ECO:0000313" key="1">
    <source>
        <dbReference type="EMBL" id="KAI5407837.1"/>
    </source>
</evidence>